<proteinExistence type="inferred from homology"/>
<evidence type="ECO:0000256" key="2">
    <source>
        <dbReference type="ARBA" id="ARBA00022723"/>
    </source>
</evidence>
<dbReference type="InterPro" id="IPR002401">
    <property type="entry name" value="Cyt_P450_E_grp-I"/>
</dbReference>
<feature type="transmembrane region" description="Helical" evidence="6">
    <location>
        <begin position="12"/>
        <end position="31"/>
    </location>
</feature>
<keyword evidence="5" id="KW-0560">Oxidoreductase</keyword>
<dbReference type="GO" id="GO:0016705">
    <property type="term" value="F:oxidoreductase activity, acting on paired donors, with incorporation or reduction of molecular oxygen"/>
    <property type="evidence" value="ECO:0007669"/>
    <property type="project" value="InterPro"/>
</dbReference>
<evidence type="ECO:0000313" key="8">
    <source>
        <dbReference type="RefSeq" id="XP_038989360.1"/>
    </source>
</evidence>
<keyword evidence="6" id="KW-0472">Membrane</keyword>
<dbReference type="PRINTS" id="PR00385">
    <property type="entry name" value="P450"/>
</dbReference>
<keyword evidence="7" id="KW-1185">Reference proteome</keyword>
<dbReference type="RefSeq" id="XP_038989360.1">
    <property type="nucleotide sequence ID" value="XM_039133432.1"/>
</dbReference>
<dbReference type="SUPFAM" id="SSF48264">
    <property type="entry name" value="Cytochrome P450"/>
    <property type="match status" value="1"/>
</dbReference>
<dbReference type="InterPro" id="IPR001128">
    <property type="entry name" value="Cyt_P450"/>
</dbReference>
<reference evidence="7" key="1">
    <citation type="journal article" date="2019" name="Nat. Commun.">
        <title>Genome-wide association mapping of date palm fruit traits.</title>
        <authorList>
            <person name="Hazzouri K.M."/>
            <person name="Gros-Balthazard M."/>
            <person name="Flowers J.M."/>
            <person name="Copetti D."/>
            <person name="Lemansour A."/>
            <person name="Lebrun M."/>
            <person name="Masmoudi K."/>
            <person name="Ferrand S."/>
            <person name="Dhar M.I."/>
            <person name="Fresquez Z.A."/>
            <person name="Rosas U."/>
            <person name="Zhang J."/>
            <person name="Talag J."/>
            <person name="Lee S."/>
            <person name="Kudrna D."/>
            <person name="Powell R.F."/>
            <person name="Leitch I.J."/>
            <person name="Krueger R.R."/>
            <person name="Wing R.A."/>
            <person name="Amiri K.M.A."/>
            <person name="Purugganan M.D."/>
        </authorList>
    </citation>
    <scope>NUCLEOTIDE SEQUENCE [LARGE SCALE GENOMIC DNA]</scope>
    <source>
        <strain evidence="7">cv. Khalas</strain>
    </source>
</reference>
<reference evidence="8" key="2">
    <citation type="submission" date="2025-08" db="UniProtKB">
        <authorList>
            <consortium name="RefSeq"/>
        </authorList>
    </citation>
    <scope>IDENTIFICATION</scope>
    <source>
        <tissue evidence="8">Young leaves</tissue>
    </source>
</reference>
<keyword evidence="6" id="KW-0812">Transmembrane</keyword>
<keyword evidence="6" id="KW-1133">Transmembrane helix</keyword>
<dbReference type="OrthoDB" id="1470350at2759"/>
<evidence type="ECO:0000256" key="6">
    <source>
        <dbReference type="SAM" id="Phobius"/>
    </source>
</evidence>
<accession>A0A8B9ASD9</accession>
<protein>
    <submittedName>
        <fullName evidence="8">Cytochrome P450 71A1-like</fullName>
    </submittedName>
</protein>
<keyword evidence="3 4" id="KW-0408">Iron</keyword>
<dbReference type="PANTHER" id="PTHR47955:SF14">
    <property type="entry name" value="OS01G0543600 PROTEIN"/>
    <property type="match status" value="1"/>
</dbReference>
<feature type="binding site" description="axial binding residue" evidence="4">
    <location>
        <position position="444"/>
    </location>
    <ligand>
        <name>heme</name>
        <dbReference type="ChEBI" id="CHEBI:30413"/>
    </ligand>
    <ligandPart>
        <name>Fe</name>
        <dbReference type="ChEBI" id="CHEBI:18248"/>
    </ligandPart>
</feature>
<comment type="cofactor">
    <cofactor evidence="4">
        <name>heme</name>
        <dbReference type="ChEBI" id="CHEBI:30413"/>
    </cofactor>
</comment>
<evidence type="ECO:0000256" key="3">
    <source>
        <dbReference type="ARBA" id="ARBA00023004"/>
    </source>
</evidence>
<dbReference type="Proteomes" id="UP000228380">
    <property type="component" value="Chromosome 1"/>
</dbReference>
<keyword evidence="2 4" id="KW-0479">Metal-binding</keyword>
<keyword evidence="5" id="KW-0503">Monooxygenase</keyword>
<dbReference type="InterPro" id="IPR017972">
    <property type="entry name" value="Cyt_P450_CS"/>
</dbReference>
<dbReference type="AlphaFoldDB" id="A0A8B9ASD9"/>
<dbReference type="KEGG" id="pda:120103901"/>
<comment type="similarity">
    <text evidence="1 5">Belongs to the cytochrome P450 family.</text>
</comment>
<evidence type="ECO:0000313" key="7">
    <source>
        <dbReference type="Proteomes" id="UP000228380"/>
    </source>
</evidence>
<dbReference type="PANTHER" id="PTHR47955">
    <property type="entry name" value="CYTOCHROME P450 FAMILY 71 PROTEIN"/>
    <property type="match status" value="1"/>
</dbReference>
<organism evidence="7 8">
    <name type="scientific">Phoenix dactylifera</name>
    <name type="common">Date palm</name>
    <dbReference type="NCBI Taxonomy" id="42345"/>
    <lineage>
        <taxon>Eukaryota</taxon>
        <taxon>Viridiplantae</taxon>
        <taxon>Streptophyta</taxon>
        <taxon>Embryophyta</taxon>
        <taxon>Tracheophyta</taxon>
        <taxon>Spermatophyta</taxon>
        <taxon>Magnoliopsida</taxon>
        <taxon>Liliopsida</taxon>
        <taxon>Arecaceae</taxon>
        <taxon>Coryphoideae</taxon>
        <taxon>Phoeniceae</taxon>
        <taxon>Phoenix</taxon>
    </lineage>
</organism>
<dbReference type="PROSITE" id="PS00086">
    <property type="entry name" value="CYTOCHROME_P450"/>
    <property type="match status" value="1"/>
</dbReference>
<dbReference type="CDD" id="cd11072">
    <property type="entry name" value="CYP71-like"/>
    <property type="match status" value="1"/>
</dbReference>
<sequence>MFSLVQHLVEPYSLIAFLLFFPFLLLIKRALSKRTRLPPSPLRLPFIGNLHQLGSLPHRSLGDLSKKHGPLMLLHLGQAPTLVVSSAEMAREIMRTHDHIFSTRPSLKVARVLLYESMDLAFAPYGEYWRHLRKLCTVHLLSAKRVRSFELVREEEVAFMLLKISRAVTSTGMVDMSEVLNFFANDILCRVVSGKFFRGEGRNELFRELIEANSSLLGRFHVEDYFPFLAWLDALFGLSTKARRNFTRWDGLLDEVVRDHGDRLKEEGHENDFVDVLLSLQKDPNLEFAIREEHIKALLLDMFAAGTDTSYLTLEWAMAELVRNSEVMKKLQDEVRGIASGRGMVREKELNKMVYLKAVLKEVLRLHPAAPLLLPREAMEDCQIQGYDIAKRTRVIINCWAISRDPKSWEAPEEFHPERFLGSPVDFKGNDFQFIPFGAGRRICPGMHFATSTVELALANLVHQFDWELPHGAAREELDMEEAPGITIRKKQRLRLVATPACFHQDS</sequence>
<dbReference type="GO" id="GO:0020037">
    <property type="term" value="F:heme binding"/>
    <property type="evidence" value="ECO:0007669"/>
    <property type="project" value="InterPro"/>
</dbReference>
<dbReference type="GO" id="GO:0004497">
    <property type="term" value="F:monooxygenase activity"/>
    <property type="evidence" value="ECO:0007669"/>
    <property type="project" value="UniProtKB-KW"/>
</dbReference>
<gene>
    <name evidence="8" type="primary">LOC120103901</name>
</gene>
<dbReference type="FunFam" id="1.10.630.10:FF:000011">
    <property type="entry name" value="Cytochrome P450 83B1"/>
    <property type="match status" value="1"/>
</dbReference>
<dbReference type="InterPro" id="IPR036396">
    <property type="entry name" value="Cyt_P450_sf"/>
</dbReference>
<dbReference type="GeneID" id="120103901"/>
<dbReference type="GO" id="GO:0005506">
    <property type="term" value="F:iron ion binding"/>
    <property type="evidence" value="ECO:0007669"/>
    <property type="project" value="InterPro"/>
</dbReference>
<dbReference type="Pfam" id="PF00067">
    <property type="entry name" value="p450"/>
    <property type="match status" value="1"/>
</dbReference>
<evidence type="ECO:0000256" key="1">
    <source>
        <dbReference type="ARBA" id="ARBA00010617"/>
    </source>
</evidence>
<evidence type="ECO:0000256" key="4">
    <source>
        <dbReference type="PIRSR" id="PIRSR602401-1"/>
    </source>
</evidence>
<name>A0A8B9ASD9_PHODC</name>
<dbReference type="PRINTS" id="PR00463">
    <property type="entry name" value="EP450I"/>
</dbReference>
<dbReference type="Gene3D" id="1.10.630.10">
    <property type="entry name" value="Cytochrome P450"/>
    <property type="match status" value="1"/>
</dbReference>
<keyword evidence="4 5" id="KW-0349">Heme</keyword>
<evidence type="ECO:0000256" key="5">
    <source>
        <dbReference type="RuleBase" id="RU000461"/>
    </source>
</evidence>